<dbReference type="Pfam" id="PF00141">
    <property type="entry name" value="peroxidase"/>
    <property type="match status" value="1"/>
</dbReference>
<evidence type="ECO:0000256" key="3">
    <source>
        <dbReference type="ARBA" id="ARBA00022723"/>
    </source>
</evidence>
<dbReference type="GO" id="GO:0042744">
    <property type="term" value="P:hydrogen peroxide catabolic process"/>
    <property type="evidence" value="ECO:0007669"/>
    <property type="project" value="TreeGrafter"/>
</dbReference>
<evidence type="ECO:0000256" key="1">
    <source>
        <dbReference type="ARBA" id="ARBA00022559"/>
    </source>
</evidence>
<feature type="chain" id="PRO_5034577848" description="Peroxidase" evidence="7">
    <location>
        <begin position="17"/>
        <end position="526"/>
    </location>
</feature>
<feature type="signal peptide" evidence="7">
    <location>
        <begin position="1"/>
        <end position="16"/>
    </location>
</feature>
<evidence type="ECO:0000259" key="8">
    <source>
        <dbReference type="PROSITE" id="PS50873"/>
    </source>
</evidence>
<comment type="similarity">
    <text evidence="6">Belongs to the peroxidase family.</text>
</comment>
<dbReference type="EC" id="1.11.1.-" evidence="7"/>
<evidence type="ECO:0000313" key="9">
    <source>
        <dbReference type="EMBL" id="KAF7336114.1"/>
    </source>
</evidence>
<dbReference type="Gene3D" id="1.10.520.10">
    <property type="match status" value="1"/>
</dbReference>
<dbReference type="EMBL" id="JACAZI010000023">
    <property type="protein sequence ID" value="KAF7336114.1"/>
    <property type="molecule type" value="Genomic_DNA"/>
</dbReference>
<dbReference type="GO" id="GO:0020037">
    <property type="term" value="F:heme binding"/>
    <property type="evidence" value="ECO:0007669"/>
    <property type="project" value="UniProtKB-UniRule"/>
</dbReference>
<sequence length="526" mass="55796">MFAITLLASLAVGANAYIWPSPQLDALESIRYDQDGHRSQGISVFLEPCDLFIFSASPSGRADSADWIRTAYHDMATHNVADGSGGLDASIRFLEEQSRPENAGDGFGNTITVFLAHANRYVSIADVIALGAIMAVENCGGPEIAFRGGRVDAGEPNLPGVPEPQQDLQSHIDSFARQGFTPTEMIGLVACGHTFGGVQHDTFPDIVPDLHDPGNLKSVAHFDTTFSHFDNNVATEYISGTTQNPLVVGANDTTNSDKRIFSSDGNATMLSFANSPELFASTCADLLARMVDTVPRGVQLTEVIKPLLVKPAAVQLILDGSNLQFSGEVRFWNKTADPNRSVSLQWDDNVGGTHNVSTQASGVSSAVAGRFTAAWYAFNSTLDAVAGITSMRFLVDGKVEDQNGVGFAVQDGILYSKTSCLQSQNPLTGRLDVAVRNGLNPTHVFLEQEVRDSVNRPVVVSIEVPRPAQALAANDAYSLWSITVADNNVGVGSSPATAFTITAEVGGVNITANGGQFLATLPACTT</sequence>
<dbReference type="PRINTS" id="PR00458">
    <property type="entry name" value="PEROXIDASE"/>
</dbReference>
<keyword evidence="10" id="KW-1185">Reference proteome</keyword>
<dbReference type="PANTHER" id="PTHR31356">
    <property type="entry name" value="THYLAKOID LUMENAL 29 KDA PROTEIN, CHLOROPLASTIC-RELATED"/>
    <property type="match status" value="1"/>
</dbReference>
<organism evidence="9 10">
    <name type="scientific">Mycena venus</name>
    <dbReference type="NCBI Taxonomy" id="2733690"/>
    <lineage>
        <taxon>Eukaryota</taxon>
        <taxon>Fungi</taxon>
        <taxon>Dikarya</taxon>
        <taxon>Basidiomycota</taxon>
        <taxon>Agaricomycotina</taxon>
        <taxon>Agaricomycetes</taxon>
        <taxon>Agaricomycetidae</taxon>
        <taxon>Agaricales</taxon>
        <taxon>Marasmiineae</taxon>
        <taxon>Mycenaceae</taxon>
        <taxon>Mycena</taxon>
    </lineage>
</organism>
<dbReference type="Gene3D" id="1.10.420.10">
    <property type="entry name" value="Peroxidase, domain 2"/>
    <property type="match status" value="1"/>
</dbReference>
<reference evidence="9" key="1">
    <citation type="submission" date="2020-05" db="EMBL/GenBank/DDBJ databases">
        <title>Mycena genomes resolve the evolution of fungal bioluminescence.</title>
        <authorList>
            <person name="Tsai I.J."/>
        </authorList>
    </citation>
    <scope>NUCLEOTIDE SEQUENCE</scope>
    <source>
        <strain evidence="9">CCC161011</strain>
    </source>
</reference>
<comment type="caution">
    <text evidence="9">The sequence shown here is derived from an EMBL/GenBank/DDBJ whole genome shotgun (WGS) entry which is preliminary data.</text>
</comment>
<evidence type="ECO:0000256" key="2">
    <source>
        <dbReference type="ARBA" id="ARBA00022617"/>
    </source>
</evidence>
<dbReference type="InterPro" id="IPR044831">
    <property type="entry name" value="Ccp1-like"/>
</dbReference>
<dbReference type="GO" id="GO:0004601">
    <property type="term" value="F:peroxidase activity"/>
    <property type="evidence" value="ECO:0007669"/>
    <property type="project" value="UniProtKB-KW"/>
</dbReference>
<dbReference type="GO" id="GO:0034599">
    <property type="term" value="P:cellular response to oxidative stress"/>
    <property type="evidence" value="ECO:0007669"/>
    <property type="project" value="InterPro"/>
</dbReference>
<keyword evidence="2" id="KW-0349">Heme</keyword>
<accession>A0A8H7CFU4</accession>
<dbReference type="Proteomes" id="UP000620124">
    <property type="component" value="Unassembled WGS sequence"/>
</dbReference>
<dbReference type="PROSITE" id="PS50873">
    <property type="entry name" value="PEROXIDASE_4"/>
    <property type="match status" value="1"/>
</dbReference>
<dbReference type="SUPFAM" id="SSF48113">
    <property type="entry name" value="Heme-dependent peroxidases"/>
    <property type="match status" value="1"/>
</dbReference>
<proteinExistence type="inferred from homology"/>
<keyword evidence="5" id="KW-0408">Iron</keyword>
<evidence type="ECO:0000256" key="4">
    <source>
        <dbReference type="ARBA" id="ARBA00023002"/>
    </source>
</evidence>
<dbReference type="AlphaFoldDB" id="A0A8H7CFU4"/>
<protein>
    <recommendedName>
        <fullName evidence="7">Peroxidase</fullName>
        <ecNumber evidence="7">1.11.1.-</ecNumber>
    </recommendedName>
</protein>
<keyword evidence="1 7" id="KW-0575">Peroxidase</keyword>
<evidence type="ECO:0000256" key="7">
    <source>
        <dbReference type="RuleBase" id="RU363051"/>
    </source>
</evidence>
<gene>
    <name evidence="9" type="ORF">MVEN_02158400</name>
</gene>
<feature type="domain" description="Plant heme peroxidase family profile" evidence="8">
    <location>
        <begin position="45"/>
        <end position="337"/>
    </location>
</feature>
<dbReference type="InterPro" id="IPR010255">
    <property type="entry name" value="Haem_peroxidase_sf"/>
</dbReference>
<dbReference type="PANTHER" id="PTHR31356:SF53">
    <property type="entry name" value="HEME PEROXIDASE"/>
    <property type="match status" value="1"/>
</dbReference>
<keyword evidence="4 7" id="KW-0560">Oxidoreductase</keyword>
<dbReference type="GO" id="GO:0000302">
    <property type="term" value="P:response to reactive oxygen species"/>
    <property type="evidence" value="ECO:0007669"/>
    <property type="project" value="TreeGrafter"/>
</dbReference>
<evidence type="ECO:0000256" key="5">
    <source>
        <dbReference type="ARBA" id="ARBA00023004"/>
    </source>
</evidence>
<evidence type="ECO:0000313" key="10">
    <source>
        <dbReference type="Proteomes" id="UP000620124"/>
    </source>
</evidence>
<dbReference type="GO" id="GO:0046872">
    <property type="term" value="F:metal ion binding"/>
    <property type="evidence" value="ECO:0007669"/>
    <property type="project" value="UniProtKB-UniRule"/>
</dbReference>
<dbReference type="OrthoDB" id="2144714at2759"/>
<keyword evidence="3" id="KW-0479">Metal-binding</keyword>
<keyword evidence="7" id="KW-0732">Signal</keyword>
<name>A0A8H7CFU4_9AGAR</name>
<evidence type="ECO:0000256" key="6">
    <source>
        <dbReference type="RuleBase" id="RU004241"/>
    </source>
</evidence>
<dbReference type="InterPro" id="IPR002016">
    <property type="entry name" value="Haem_peroxidase"/>
</dbReference>